<evidence type="ECO:0000256" key="1">
    <source>
        <dbReference type="SAM" id="SignalP"/>
    </source>
</evidence>
<dbReference type="AlphaFoldDB" id="B8GL30"/>
<organism evidence="2 3">
    <name type="scientific">Thioalkalivibrio sulfidiphilus (strain HL-EbGR7)</name>
    <dbReference type="NCBI Taxonomy" id="396588"/>
    <lineage>
        <taxon>Bacteria</taxon>
        <taxon>Pseudomonadati</taxon>
        <taxon>Pseudomonadota</taxon>
        <taxon>Gammaproteobacteria</taxon>
        <taxon>Chromatiales</taxon>
        <taxon>Ectothiorhodospiraceae</taxon>
        <taxon>Thioalkalivibrio</taxon>
    </lineage>
</organism>
<feature type="chain" id="PRO_5002870479" evidence="1">
    <location>
        <begin position="25"/>
        <end position="124"/>
    </location>
</feature>
<keyword evidence="3" id="KW-1185">Reference proteome</keyword>
<feature type="signal peptide" evidence="1">
    <location>
        <begin position="1"/>
        <end position="24"/>
    </location>
</feature>
<evidence type="ECO:0000313" key="2">
    <source>
        <dbReference type="EMBL" id="ACL71548.1"/>
    </source>
</evidence>
<dbReference type="Proteomes" id="UP000002383">
    <property type="component" value="Chromosome"/>
</dbReference>
<proteinExistence type="predicted"/>
<dbReference type="HOGENOM" id="CLU_2002862_0_0_6"/>
<name>B8GL30_THISH</name>
<keyword evidence="1" id="KW-0732">Signal</keyword>
<gene>
    <name evidence="2" type="ordered locus">Tgr7_0450</name>
</gene>
<accession>B8GL30</accession>
<dbReference type="STRING" id="396588.Tgr7_0450"/>
<reference evidence="2 3" key="1">
    <citation type="journal article" date="2011" name="Stand. Genomic Sci.">
        <title>Complete genome sequence of 'Thioalkalivibrio sulfidophilus' HL-EbGr7.</title>
        <authorList>
            <person name="Muyzer G."/>
            <person name="Sorokin D.Y."/>
            <person name="Mavromatis K."/>
            <person name="Lapidus A."/>
            <person name="Clum A."/>
            <person name="Ivanova N."/>
            <person name="Pati A."/>
            <person name="d'Haeseleer P."/>
            <person name="Woyke T."/>
            <person name="Kyrpides N.C."/>
        </authorList>
    </citation>
    <scope>NUCLEOTIDE SEQUENCE [LARGE SCALE GENOMIC DNA]</scope>
    <source>
        <strain evidence="2 3">HL-EbGR7</strain>
    </source>
</reference>
<dbReference type="RefSeq" id="WP_012637037.1">
    <property type="nucleotide sequence ID" value="NC_011901.1"/>
</dbReference>
<dbReference type="KEGG" id="tgr:Tgr7_0450"/>
<protein>
    <submittedName>
        <fullName evidence="2">Uncharacterized protein</fullName>
    </submittedName>
</protein>
<evidence type="ECO:0000313" key="3">
    <source>
        <dbReference type="Proteomes" id="UP000002383"/>
    </source>
</evidence>
<sequence precursor="true">MALLRPAPWLAAVSAVLAAGYAFASGHYVVDDADLIDARSCEAEIWHTDVYGGGHGSFLSPTCRLDGNWQVTATAGFLREAGENAEVYGLEAKILFLDLTWTRELGGDREEAWTVGVNFVALNF</sequence>
<dbReference type="EMBL" id="CP001339">
    <property type="protein sequence ID" value="ACL71548.1"/>
    <property type="molecule type" value="Genomic_DNA"/>
</dbReference>